<evidence type="ECO:0000256" key="2">
    <source>
        <dbReference type="SAM" id="MobiDB-lite"/>
    </source>
</evidence>
<keyword evidence="5" id="KW-1185">Reference proteome</keyword>
<feature type="compositionally biased region" description="Polar residues" evidence="2">
    <location>
        <begin position="92"/>
        <end position="105"/>
    </location>
</feature>
<evidence type="ECO:0000313" key="3">
    <source>
        <dbReference type="EMBL" id="CAE0691913.1"/>
    </source>
</evidence>
<feature type="region of interest" description="Disordered" evidence="2">
    <location>
        <begin position="82"/>
        <end position="112"/>
    </location>
</feature>
<feature type="compositionally biased region" description="Acidic residues" evidence="2">
    <location>
        <begin position="488"/>
        <end position="497"/>
    </location>
</feature>
<evidence type="ECO:0000313" key="5">
    <source>
        <dbReference type="Proteomes" id="UP000789595"/>
    </source>
</evidence>
<feature type="region of interest" description="Disordered" evidence="2">
    <location>
        <begin position="171"/>
        <end position="231"/>
    </location>
</feature>
<dbReference type="PROSITE" id="PS50889">
    <property type="entry name" value="S4"/>
    <property type="match status" value="1"/>
</dbReference>
<feature type="compositionally biased region" description="Acidic residues" evidence="2">
    <location>
        <begin position="519"/>
        <end position="528"/>
    </location>
</feature>
<feature type="compositionally biased region" description="Low complexity" evidence="2">
    <location>
        <begin position="639"/>
        <end position="656"/>
    </location>
</feature>
<reference evidence="4" key="2">
    <citation type="submission" date="2021-11" db="EMBL/GenBank/DDBJ databases">
        <authorList>
            <consortium name="Genoscope - CEA"/>
            <person name="William W."/>
        </authorList>
    </citation>
    <scope>NUCLEOTIDE SEQUENCE</scope>
</reference>
<gene>
    <name evidence="3" type="ORF">PCAL00307_LOCUS7349</name>
    <name evidence="4" type="ORF">PECAL_4P14490</name>
</gene>
<protein>
    <submittedName>
        <fullName evidence="3">Uncharacterized protein</fullName>
    </submittedName>
</protein>
<feature type="compositionally biased region" description="Basic and acidic residues" evidence="2">
    <location>
        <begin position="332"/>
        <end position="341"/>
    </location>
</feature>
<sequence length="656" mass="71965">MAESFPAFLRSLEKSIEPLESIAGVAPPFRDDDDVEPTTASDLAFVLRDLRRAAAGARALITSTNLPESSDDEGTQIIERTQLDDAAPTVPYASQPSNEETQTQRDPPPIIDGVRVGAKVKKYFQREGTCRGTVKSLERVVIDWDDGTQVDYSRSEVSRMLVADRAIVPFEGDHPRGGRRKRGAARRTSASAELGRGRRPKSGPQRFAELVDGGKTYKAESPAKNPAPTKTCPACATRVHARKAKCDCGHVFGSKSEPAPPPSTAPPSTELPPLAEDVTSLIARDAPIKRTKKHRAPRYERYTTATSAQEYLRMGGQRKDLKYDIDSGFIEVTDRGPRVEESSSDDEPEYPNKPRDPNGLASLPSVGEAASMVDMEPVQSRTLDAESKQRALWPFKPPNPGRKWENSCSTSTGQYQDTQYDEQPKRHDKRRYARLAPRESLSPVPERSSSPEAPNTPASSPRREDEDAGPTGEVKRKAEWVGNSLDLTLEDSQDDSPPESKDETRLSEASRSKGRDSTAVDEEWDDTQPPERPPAEVPYAVPPVRQSYTGSSPEEPEQRPTRRHLVQPRGDETDDGEDDDEDAPPSKRRRAADDAEAPQRVVELCAAMGLAVSRSQAAKALTRGDVAHAVSMLVESETRGVAASRPRSRAGSPRPQ</sequence>
<feature type="compositionally biased region" description="Polar residues" evidence="2">
    <location>
        <begin position="406"/>
        <end position="418"/>
    </location>
</feature>
<dbReference type="EMBL" id="HBIW01008649">
    <property type="protein sequence ID" value="CAE0691913.1"/>
    <property type="molecule type" value="Transcribed_RNA"/>
</dbReference>
<name>A0A7S3ZRV0_9STRA</name>
<feature type="compositionally biased region" description="Basic and acidic residues" evidence="2">
    <location>
        <begin position="498"/>
        <end position="518"/>
    </location>
</feature>
<feature type="compositionally biased region" description="Polar residues" evidence="2">
    <location>
        <begin position="447"/>
        <end position="459"/>
    </location>
</feature>
<reference evidence="3" key="1">
    <citation type="submission" date="2021-01" db="EMBL/GenBank/DDBJ databases">
        <authorList>
            <person name="Corre E."/>
            <person name="Pelletier E."/>
            <person name="Niang G."/>
            <person name="Scheremetjew M."/>
            <person name="Finn R."/>
            <person name="Kale V."/>
            <person name="Holt S."/>
            <person name="Cochrane G."/>
            <person name="Meng A."/>
            <person name="Brown T."/>
            <person name="Cohen L."/>
        </authorList>
    </citation>
    <scope>NUCLEOTIDE SEQUENCE</scope>
    <source>
        <strain evidence="3">CCMP1756</strain>
    </source>
</reference>
<evidence type="ECO:0000313" key="4">
    <source>
        <dbReference type="EMBL" id="CAH0374180.1"/>
    </source>
</evidence>
<feature type="compositionally biased region" description="Acidic residues" evidence="2">
    <location>
        <begin position="572"/>
        <end position="583"/>
    </location>
</feature>
<dbReference type="EMBL" id="CAKKNE010000004">
    <property type="protein sequence ID" value="CAH0374180.1"/>
    <property type="molecule type" value="Genomic_DNA"/>
</dbReference>
<proteinExistence type="predicted"/>
<organism evidence="3">
    <name type="scientific">Pelagomonas calceolata</name>
    <dbReference type="NCBI Taxonomy" id="35677"/>
    <lineage>
        <taxon>Eukaryota</taxon>
        <taxon>Sar</taxon>
        <taxon>Stramenopiles</taxon>
        <taxon>Ochrophyta</taxon>
        <taxon>Pelagophyceae</taxon>
        <taxon>Pelagomonadales</taxon>
        <taxon>Pelagomonadaceae</taxon>
        <taxon>Pelagomonas</taxon>
    </lineage>
</organism>
<dbReference type="Proteomes" id="UP000789595">
    <property type="component" value="Unassembled WGS sequence"/>
</dbReference>
<feature type="region of interest" description="Disordered" evidence="2">
    <location>
        <begin position="249"/>
        <end position="274"/>
    </location>
</feature>
<accession>A0A7S3ZRV0</accession>
<dbReference type="AlphaFoldDB" id="A0A7S3ZRV0"/>
<keyword evidence="1" id="KW-0694">RNA-binding</keyword>
<feature type="region of interest" description="Disordered" evidence="2">
    <location>
        <begin position="328"/>
        <end position="598"/>
    </location>
</feature>
<evidence type="ECO:0000256" key="1">
    <source>
        <dbReference type="PROSITE-ProRule" id="PRU00182"/>
    </source>
</evidence>
<feature type="region of interest" description="Disordered" evidence="2">
    <location>
        <begin position="634"/>
        <end position="656"/>
    </location>
</feature>
<dbReference type="GO" id="GO:0003723">
    <property type="term" value="F:RNA binding"/>
    <property type="evidence" value="ECO:0007669"/>
    <property type="project" value="UniProtKB-KW"/>
</dbReference>